<reference evidence="1" key="1">
    <citation type="submission" date="2022-10" db="EMBL/GenBank/DDBJ databases">
        <authorList>
            <person name="Hyden B.L."/>
            <person name="Feng K."/>
            <person name="Yates T."/>
            <person name="Jawdy S."/>
            <person name="Smart L.B."/>
            <person name="Muchero W."/>
        </authorList>
    </citation>
    <scope>NUCLEOTIDE SEQUENCE</scope>
    <source>
        <tissue evidence="1">Shoot tip</tissue>
    </source>
</reference>
<protein>
    <submittedName>
        <fullName evidence="1">Uncharacterized protein</fullName>
    </submittedName>
</protein>
<accession>A0ABQ9B108</accession>
<evidence type="ECO:0000313" key="2">
    <source>
        <dbReference type="Proteomes" id="UP001141253"/>
    </source>
</evidence>
<gene>
    <name evidence="1" type="ORF">OIU77_001262</name>
</gene>
<dbReference type="Proteomes" id="UP001141253">
    <property type="component" value="Chromosome 17"/>
</dbReference>
<name>A0ABQ9B108_9ROSI</name>
<dbReference type="EMBL" id="JAPFFI010000013">
    <property type="protein sequence ID" value="KAJ6370717.1"/>
    <property type="molecule type" value="Genomic_DNA"/>
</dbReference>
<proteinExistence type="predicted"/>
<comment type="caution">
    <text evidence="1">The sequence shown here is derived from an EMBL/GenBank/DDBJ whole genome shotgun (WGS) entry which is preliminary data.</text>
</comment>
<evidence type="ECO:0000313" key="1">
    <source>
        <dbReference type="EMBL" id="KAJ6370717.1"/>
    </source>
</evidence>
<organism evidence="1 2">
    <name type="scientific">Salix suchowensis</name>
    <dbReference type="NCBI Taxonomy" id="1278906"/>
    <lineage>
        <taxon>Eukaryota</taxon>
        <taxon>Viridiplantae</taxon>
        <taxon>Streptophyta</taxon>
        <taxon>Embryophyta</taxon>
        <taxon>Tracheophyta</taxon>
        <taxon>Spermatophyta</taxon>
        <taxon>Magnoliopsida</taxon>
        <taxon>eudicotyledons</taxon>
        <taxon>Gunneridae</taxon>
        <taxon>Pentapetalae</taxon>
        <taxon>rosids</taxon>
        <taxon>fabids</taxon>
        <taxon>Malpighiales</taxon>
        <taxon>Salicaceae</taxon>
        <taxon>Saliceae</taxon>
        <taxon>Salix</taxon>
    </lineage>
</organism>
<reference evidence="1" key="2">
    <citation type="journal article" date="2023" name="Int. J. Mol. Sci.">
        <title>De Novo Assembly and Annotation of 11 Diverse Shrub Willow (Salix) Genomes Reveals Novel Gene Organization in Sex-Linked Regions.</title>
        <authorList>
            <person name="Hyden B."/>
            <person name="Feng K."/>
            <person name="Yates T.B."/>
            <person name="Jawdy S."/>
            <person name="Cereghino C."/>
            <person name="Smart L.B."/>
            <person name="Muchero W."/>
        </authorList>
    </citation>
    <scope>NUCLEOTIDE SEQUENCE</scope>
    <source>
        <tissue evidence="1">Shoot tip</tissue>
    </source>
</reference>
<keyword evidence="2" id="KW-1185">Reference proteome</keyword>
<sequence length="30" mass="3598">MFILETSPLINEEFFFSNLLSRLMCLYPKT</sequence>